<comment type="caution">
    <text evidence="5">The sequence shown here is derived from an EMBL/GenBank/DDBJ whole genome shotgun (WGS) entry which is preliminary data.</text>
</comment>
<sequence length="152" mass="16065">MKLTASLLAPVLLALVSNAEAEKVQFDNNYDNPGGSLSTVACSDGPNGLLTRGYTTFSTLPGFNDHKHIGAAAAIEGWNSANCGTCWALNYTTNFFHKTITMFAIDHATQGFVISETAMNDLTGGQARALGQAEVNAQRVPCPGELPNSELD</sequence>
<evidence type="ECO:0000256" key="1">
    <source>
        <dbReference type="ARBA" id="ARBA00004613"/>
    </source>
</evidence>
<comment type="subcellular location">
    <subcellularLocation>
        <location evidence="1">Secreted</location>
    </subcellularLocation>
</comment>
<keyword evidence="3" id="KW-0964">Secreted</keyword>
<organism evidence="5 6">
    <name type="scientific">Marasmius tenuissimus</name>
    <dbReference type="NCBI Taxonomy" id="585030"/>
    <lineage>
        <taxon>Eukaryota</taxon>
        <taxon>Fungi</taxon>
        <taxon>Dikarya</taxon>
        <taxon>Basidiomycota</taxon>
        <taxon>Agaricomycotina</taxon>
        <taxon>Agaricomycetes</taxon>
        <taxon>Agaricomycetidae</taxon>
        <taxon>Agaricales</taxon>
        <taxon>Marasmiineae</taxon>
        <taxon>Marasmiaceae</taxon>
        <taxon>Marasmius</taxon>
    </lineage>
</organism>
<dbReference type="Proteomes" id="UP001437256">
    <property type="component" value="Unassembled WGS sequence"/>
</dbReference>
<name>A0ABR3AFI8_9AGAR</name>
<evidence type="ECO:0008006" key="7">
    <source>
        <dbReference type="Google" id="ProtNLM"/>
    </source>
</evidence>
<accession>A0ABR3AFI8</accession>
<dbReference type="EMBL" id="JBBXMP010000001">
    <property type="protein sequence ID" value="KAL0072338.1"/>
    <property type="molecule type" value="Genomic_DNA"/>
</dbReference>
<evidence type="ECO:0000256" key="3">
    <source>
        <dbReference type="ARBA" id="ARBA00022525"/>
    </source>
</evidence>
<reference evidence="5 6" key="1">
    <citation type="submission" date="2024-05" db="EMBL/GenBank/DDBJ databases">
        <title>A draft genome resource for the thread blight pathogen Marasmius tenuissimus strain MS-2.</title>
        <authorList>
            <person name="Yulfo-Soto G.E."/>
            <person name="Baruah I.K."/>
            <person name="Amoako-Attah I."/>
            <person name="Bukari Y."/>
            <person name="Meinhardt L.W."/>
            <person name="Bailey B.A."/>
            <person name="Cohen S.P."/>
        </authorList>
    </citation>
    <scope>NUCLEOTIDE SEQUENCE [LARGE SCALE GENOMIC DNA]</scope>
    <source>
        <strain evidence="5 6">MS-2</strain>
    </source>
</reference>
<dbReference type="CDD" id="cd22778">
    <property type="entry name" value="DPBB_CEPL-like"/>
    <property type="match status" value="1"/>
</dbReference>
<evidence type="ECO:0000313" key="6">
    <source>
        <dbReference type="Proteomes" id="UP001437256"/>
    </source>
</evidence>
<protein>
    <recommendedName>
        <fullName evidence="7">Cerato-platanin</fullName>
    </recommendedName>
</protein>
<dbReference type="Gene3D" id="2.40.40.10">
    <property type="entry name" value="RlpA-like domain"/>
    <property type="match status" value="1"/>
</dbReference>
<dbReference type="Pfam" id="PF07249">
    <property type="entry name" value="Cerato-platanin"/>
    <property type="match status" value="1"/>
</dbReference>
<feature type="signal peptide" evidence="4">
    <location>
        <begin position="1"/>
        <end position="21"/>
    </location>
</feature>
<dbReference type="SUPFAM" id="SSF50685">
    <property type="entry name" value="Barwin-like endoglucanases"/>
    <property type="match status" value="1"/>
</dbReference>
<evidence type="ECO:0000256" key="2">
    <source>
        <dbReference type="ARBA" id="ARBA00010421"/>
    </source>
</evidence>
<keyword evidence="6" id="KW-1185">Reference proteome</keyword>
<comment type="similarity">
    <text evidence="2">Belongs to the cerato-platanin family.</text>
</comment>
<proteinExistence type="inferred from homology"/>
<evidence type="ECO:0000256" key="4">
    <source>
        <dbReference type="SAM" id="SignalP"/>
    </source>
</evidence>
<evidence type="ECO:0000313" key="5">
    <source>
        <dbReference type="EMBL" id="KAL0072338.1"/>
    </source>
</evidence>
<feature type="chain" id="PRO_5046224020" description="Cerato-platanin" evidence="4">
    <location>
        <begin position="22"/>
        <end position="152"/>
    </location>
</feature>
<dbReference type="InterPro" id="IPR036908">
    <property type="entry name" value="RlpA-like_sf"/>
</dbReference>
<keyword evidence="4" id="KW-0732">Signal</keyword>
<dbReference type="InterPro" id="IPR010829">
    <property type="entry name" value="Cerato-platanin"/>
</dbReference>
<gene>
    <name evidence="5" type="ORF">AAF712_000101</name>
</gene>